<keyword evidence="5 6" id="KW-0694">RNA-binding</keyword>
<dbReference type="InterPro" id="IPR002625">
    <property type="entry name" value="Smr_dom"/>
</dbReference>
<comment type="function">
    <text evidence="6">Acts as a ribosome collision sensor. Detects stalled/collided disomes (pairs of ribosomes where the leading ribosome is stalled and a second ribosome has collided with it) and endonucleolytically cleaves mRNA at the 5' boundary of the stalled ribosome. Stalled/collided disomes form a new interface (primarily via the 30S subunits) that binds SmrB. Cleaved mRNA becomes available for tmRNA ligation, leading to ribosomal subunit dissociation and rescue of stalled ribosomes.</text>
</comment>
<dbReference type="SUPFAM" id="SSF160443">
    <property type="entry name" value="SMR domain-like"/>
    <property type="match status" value="1"/>
</dbReference>
<dbReference type="EC" id="3.1.-.-" evidence="6"/>
<evidence type="ECO:0000256" key="3">
    <source>
        <dbReference type="ARBA" id="ARBA00022759"/>
    </source>
</evidence>
<evidence type="ECO:0000313" key="9">
    <source>
        <dbReference type="Proteomes" id="UP000254031"/>
    </source>
</evidence>
<dbReference type="PANTHER" id="PTHR35562:SF1">
    <property type="entry name" value="UPF0115 PROTEIN YFCN"/>
    <property type="match status" value="1"/>
</dbReference>
<dbReference type="PROSITE" id="PS50828">
    <property type="entry name" value="SMR"/>
    <property type="match status" value="1"/>
</dbReference>
<dbReference type="Gene3D" id="3.30.1370.110">
    <property type="match status" value="1"/>
</dbReference>
<dbReference type="HAMAP" id="MF_01042">
    <property type="entry name" value="SmrB"/>
    <property type="match status" value="1"/>
</dbReference>
<reference evidence="8 9" key="1">
    <citation type="submission" date="2018-06" db="EMBL/GenBank/DDBJ databases">
        <authorList>
            <consortium name="Pathogen Informatics"/>
            <person name="Doyle S."/>
        </authorList>
    </citation>
    <scope>NUCLEOTIDE SEQUENCE [LARGE SCALE GENOMIC DNA]</scope>
    <source>
        <strain evidence="8 9">NCTC9380</strain>
    </source>
</reference>
<proteinExistence type="inferred from homology"/>
<organism evidence="8 9">
    <name type="scientific">Mannheimia haemolytica</name>
    <name type="common">Pasteurella haemolytica</name>
    <dbReference type="NCBI Taxonomy" id="75985"/>
    <lineage>
        <taxon>Bacteria</taxon>
        <taxon>Pseudomonadati</taxon>
        <taxon>Pseudomonadota</taxon>
        <taxon>Gammaproteobacteria</taxon>
        <taxon>Pasteurellales</taxon>
        <taxon>Pasteurellaceae</taxon>
        <taxon>Mannheimia</taxon>
    </lineage>
</organism>
<dbReference type="Proteomes" id="UP000254031">
    <property type="component" value="Unassembled WGS sequence"/>
</dbReference>
<dbReference type="GO" id="GO:0004521">
    <property type="term" value="F:RNA endonuclease activity"/>
    <property type="evidence" value="ECO:0007669"/>
    <property type="project" value="UniProtKB-UniRule"/>
</dbReference>
<dbReference type="RefSeq" id="WP_006251357.1">
    <property type="nucleotide sequence ID" value="NZ_CP017484.1"/>
</dbReference>
<keyword evidence="3 6" id="KW-0255">Endonuclease</keyword>
<name>A0A378NCJ4_MANHA</name>
<protein>
    <recommendedName>
        <fullName evidence="6">Ribosome rescue factor SmrB</fullName>
        <ecNumber evidence="6">3.1.-.-</ecNumber>
    </recommendedName>
</protein>
<feature type="domain" description="Smr" evidence="7">
    <location>
        <begin position="95"/>
        <end position="170"/>
    </location>
</feature>
<keyword evidence="2 6" id="KW-0699">rRNA-binding</keyword>
<keyword evidence="4 6" id="KW-0378">Hydrolase</keyword>
<dbReference type="PANTHER" id="PTHR35562">
    <property type="entry name" value="DNA ENDONUCLEASE SMRA-RELATED"/>
    <property type="match status" value="1"/>
</dbReference>
<evidence type="ECO:0000256" key="4">
    <source>
        <dbReference type="ARBA" id="ARBA00022801"/>
    </source>
</evidence>
<evidence type="ECO:0000259" key="7">
    <source>
        <dbReference type="PROSITE" id="PS50828"/>
    </source>
</evidence>
<dbReference type="InterPro" id="IPR022990">
    <property type="entry name" value="SmrB-like"/>
</dbReference>
<sequence>MNDTLLADEFALFREAAKGTKKLTQNTFVPKAEPRKKLQELRELKEKADTEFYFSDEYEPLLKEENEKVKYLREDVDPYILKQLRRGDFQPELFLDLHGLTREKAKKELAALILACEREKVYCASVMTGFGTRTLKDQIPRWLVQHPKVMALHQAPKEWGGDASILILVEQPENPEKMFGR</sequence>
<evidence type="ECO:0000256" key="5">
    <source>
        <dbReference type="ARBA" id="ARBA00022884"/>
    </source>
</evidence>
<dbReference type="InterPro" id="IPR036063">
    <property type="entry name" value="Smr_dom_sf"/>
</dbReference>
<comment type="subunit">
    <text evidence="6">Associates with collided ribosomes, but not with correctly translating polysomes.</text>
</comment>
<evidence type="ECO:0000313" key="8">
    <source>
        <dbReference type="EMBL" id="STY65506.1"/>
    </source>
</evidence>
<dbReference type="SMART" id="SM00463">
    <property type="entry name" value="SMR"/>
    <property type="match status" value="1"/>
</dbReference>
<dbReference type="Pfam" id="PF01713">
    <property type="entry name" value="Smr"/>
    <property type="match status" value="1"/>
</dbReference>
<evidence type="ECO:0000256" key="2">
    <source>
        <dbReference type="ARBA" id="ARBA00022730"/>
    </source>
</evidence>
<comment type="similarity">
    <text evidence="6">Belongs to the SmrB family.</text>
</comment>
<keyword evidence="1 6" id="KW-0540">Nuclease</keyword>
<accession>A0A378NCJ4</accession>
<dbReference type="GO" id="GO:0016787">
    <property type="term" value="F:hydrolase activity"/>
    <property type="evidence" value="ECO:0007669"/>
    <property type="project" value="UniProtKB-KW"/>
</dbReference>
<dbReference type="EMBL" id="UGPL01000006">
    <property type="protein sequence ID" value="STY65506.1"/>
    <property type="molecule type" value="Genomic_DNA"/>
</dbReference>
<dbReference type="GO" id="GO:0019843">
    <property type="term" value="F:rRNA binding"/>
    <property type="evidence" value="ECO:0007669"/>
    <property type="project" value="UniProtKB-UniRule"/>
</dbReference>
<dbReference type="NCBIfam" id="NF003432">
    <property type="entry name" value="PRK04946.1"/>
    <property type="match status" value="1"/>
</dbReference>
<dbReference type="AlphaFoldDB" id="A0A378NCJ4"/>
<gene>
    <name evidence="6" type="primary">smrB</name>
    <name evidence="8" type="ORF">NCTC9380_00773</name>
</gene>
<dbReference type="GO" id="GO:0072344">
    <property type="term" value="P:rescue of stalled ribosome"/>
    <property type="evidence" value="ECO:0007669"/>
    <property type="project" value="UniProtKB-UniRule"/>
</dbReference>
<evidence type="ECO:0000256" key="1">
    <source>
        <dbReference type="ARBA" id="ARBA00022722"/>
    </source>
</evidence>
<evidence type="ECO:0000256" key="6">
    <source>
        <dbReference type="HAMAP-Rule" id="MF_01042"/>
    </source>
</evidence>